<evidence type="ECO:0000256" key="4">
    <source>
        <dbReference type="ARBA" id="ARBA00022695"/>
    </source>
</evidence>
<evidence type="ECO:0000256" key="1">
    <source>
        <dbReference type="ARBA" id="ARBA00012418"/>
    </source>
</evidence>
<evidence type="ECO:0000256" key="2">
    <source>
        <dbReference type="ARBA" id="ARBA00022478"/>
    </source>
</evidence>
<dbReference type="GO" id="GO:0000428">
    <property type="term" value="C:DNA-directed RNA polymerase complex"/>
    <property type="evidence" value="ECO:0007669"/>
    <property type="project" value="UniProtKB-KW"/>
</dbReference>
<name>A0A2T8ID58_9POAL</name>
<sequence>MADDDLAAAAATGLHILEGSIRPIKLSVASNEEILKAQPVDALGKPFPITQCSQLQDNPSLGLPLQVGSFESCGATQIDKCEGHFGFIELPAPIYHPSHVAELGKILNIICLCCLRLKKPNKGTGKERKFTSCSYCHDIPPLCVTQVKKSNGARSLELKAPLKEVVGDGFWSFLDQFGFHTRGTCHRRPLHPKEFFCFSGSERNARKNLRVLQTIWRCLRPLYWLVTSVHTCMAPRTVSK</sequence>
<dbReference type="EC" id="2.7.7.6" evidence="1"/>
<proteinExistence type="predicted"/>
<dbReference type="Gramene" id="PVH35604">
    <property type="protein sequence ID" value="PVH35604"/>
    <property type="gene ID" value="PAHAL_7G223100"/>
</dbReference>
<gene>
    <name evidence="6" type="ORF">PAHAL_7G223100</name>
</gene>
<dbReference type="PANTHER" id="PTHR19376">
    <property type="entry name" value="DNA-DIRECTED RNA POLYMERASE"/>
    <property type="match status" value="1"/>
</dbReference>
<dbReference type="InterPro" id="IPR045867">
    <property type="entry name" value="DNA-dir_RpoC_beta_prime"/>
</dbReference>
<dbReference type="AlphaFoldDB" id="A0A2T8ID58"/>
<keyword evidence="2" id="KW-0240">DNA-directed RNA polymerase</keyword>
<protein>
    <recommendedName>
        <fullName evidence="1">DNA-directed RNA polymerase</fullName>
        <ecNumber evidence="1">2.7.7.6</ecNumber>
    </recommendedName>
</protein>
<dbReference type="GO" id="GO:0003899">
    <property type="term" value="F:DNA-directed RNA polymerase activity"/>
    <property type="evidence" value="ECO:0007669"/>
    <property type="project" value="UniProtKB-EC"/>
</dbReference>
<accession>A0A2T8ID58</accession>
<dbReference type="EMBL" id="CM008052">
    <property type="protein sequence ID" value="PVH35604.1"/>
    <property type="molecule type" value="Genomic_DNA"/>
</dbReference>
<evidence type="ECO:0000256" key="5">
    <source>
        <dbReference type="ARBA" id="ARBA00023163"/>
    </source>
</evidence>
<keyword evidence="5" id="KW-0804">Transcription</keyword>
<dbReference type="Proteomes" id="UP000243499">
    <property type="component" value="Chromosome 7"/>
</dbReference>
<reference evidence="6" key="1">
    <citation type="submission" date="2018-04" db="EMBL/GenBank/DDBJ databases">
        <title>WGS assembly of Panicum hallii.</title>
        <authorList>
            <person name="Lovell J."/>
            <person name="Jenkins J."/>
            <person name="Lowry D."/>
            <person name="Mamidi S."/>
            <person name="Sreedasyam A."/>
            <person name="Weng X."/>
            <person name="Barry K."/>
            <person name="Bonette J."/>
            <person name="Campitelli B."/>
            <person name="Daum C."/>
            <person name="Gordon S."/>
            <person name="Gould B."/>
            <person name="Lipzen A."/>
            <person name="Macqueen A."/>
            <person name="Palacio-Mejia J."/>
            <person name="Plott C."/>
            <person name="Shakirov E."/>
            <person name="Shu S."/>
            <person name="Yoshinaga Y."/>
            <person name="Zane M."/>
            <person name="Rokhsar D."/>
            <person name="Grimwood J."/>
            <person name="Schmutz J."/>
            <person name="Juenger T."/>
        </authorList>
    </citation>
    <scope>NUCLEOTIDE SEQUENCE [LARGE SCALE GENOMIC DNA]</scope>
    <source>
        <strain evidence="6">FIL2</strain>
    </source>
</reference>
<dbReference type="SUPFAM" id="SSF64484">
    <property type="entry name" value="beta and beta-prime subunits of DNA dependent RNA-polymerase"/>
    <property type="match status" value="1"/>
</dbReference>
<dbReference type="GO" id="GO:0006351">
    <property type="term" value="P:DNA-templated transcription"/>
    <property type="evidence" value="ECO:0007669"/>
    <property type="project" value="InterPro"/>
</dbReference>
<dbReference type="PANTHER" id="PTHR19376:SF46">
    <property type="entry name" value="DNA-DIRECTED RNA POLYMERASE SUBUNIT"/>
    <property type="match status" value="1"/>
</dbReference>
<evidence type="ECO:0000256" key="3">
    <source>
        <dbReference type="ARBA" id="ARBA00022679"/>
    </source>
</evidence>
<dbReference type="InterPro" id="IPR044893">
    <property type="entry name" value="RNA_pol_Rpb1_clamp_domain"/>
</dbReference>
<dbReference type="Gene3D" id="4.10.860.120">
    <property type="entry name" value="RNA polymerase II, clamp domain"/>
    <property type="match status" value="1"/>
</dbReference>
<keyword evidence="4" id="KW-0548">Nucleotidyltransferase</keyword>
<organism evidence="6">
    <name type="scientific">Panicum hallii</name>
    <dbReference type="NCBI Taxonomy" id="206008"/>
    <lineage>
        <taxon>Eukaryota</taxon>
        <taxon>Viridiplantae</taxon>
        <taxon>Streptophyta</taxon>
        <taxon>Embryophyta</taxon>
        <taxon>Tracheophyta</taxon>
        <taxon>Spermatophyta</taxon>
        <taxon>Magnoliopsida</taxon>
        <taxon>Liliopsida</taxon>
        <taxon>Poales</taxon>
        <taxon>Poaceae</taxon>
        <taxon>PACMAD clade</taxon>
        <taxon>Panicoideae</taxon>
        <taxon>Panicodae</taxon>
        <taxon>Paniceae</taxon>
        <taxon>Panicinae</taxon>
        <taxon>Panicum</taxon>
        <taxon>Panicum sect. Panicum</taxon>
    </lineage>
</organism>
<keyword evidence="3" id="KW-0808">Transferase</keyword>
<evidence type="ECO:0000313" key="6">
    <source>
        <dbReference type="EMBL" id="PVH35604.1"/>
    </source>
</evidence>